<sequence>MNTSSTSETRPRHRPPFRAEHVGSLLRSKELLKAREQAASGAITLKQLRALEDSEIARSVKRQEEIGLKVVTDGEMRRTSWHMDFLCEIDGVENAGTQVRSFENETGPVRNEITFPRITGNLSLSQTIFGDAFTFLQGVTTVTPKLSIPAPSILHGLGDTEFYDDEDQFFDDLITVYRAQIRKLEEIGCTYLQIDDTMLAMLADSSYVEKMRRVSSAPEKLALRYVDLLNRCIAERSEKLTVCVHTCRGNHRSAWTASGGYDPIAEATFSELQVDGLFLEFDDARSGSFEPLRYVPKDKHIVLGLLTSKKAELEEPQALARRIDEAARFIDLDQLCLSPQCGFASTSQGNLLTEDDQFAKLRLIVETAETVWGEA</sequence>
<dbReference type="InterPro" id="IPR038071">
    <property type="entry name" value="UROD/MetE-like_sf"/>
</dbReference>
<organism evidence="2 3">
    <name type="scientific">Aurantiacibacter flavus</name>
    <dbReference type="NCBI Taxonomy" id="3145232"/>
    <lineage>
        <taxon>Bacteria</taxon>
        <taxon>Pseudomonadati</taxon>
        <taxon>Pseudomonadota</taxon>
        <taxon>Alphaproteobacteria</taxon>
        <taxon>Sphingomonadales</taxon>
        <taxon>Erythrobacteraceae</taxon>
        <taxon>Aurantiacibacter</taxon>
    </lineage>
</organism>
<dbReference type="Proteomes" id="UP001484535">
    <property type="component" value="Unassembled WGS sequence"/>
</dbReference>
<evidence type="ECO:0000313" key="3">
    <source>
        <dbReference type="Proteomes" id="UP001484535"/>
    </source>
</evidence>
<reference evidence="2 3" key="1">
    <citation type="submission" date="2024-05" db="EMBL/GenBank/DDBJ databases">
        <authorList>
            <person name="Park S."/>
        </authorList>
    </citation>
    <scope>NUCLEOTIDE SEQUENCE [LARGE SCALE GENOMIC DNA]</scope>
    <source>
        <strain evidence="2 3">DGU5</strain>
    </source>
</reference>
<dbReference type="InterPro" id="IPR002629">
    <property type="entry name" value="Met_Synth_C/arc"/>
</dbReference>
<accession>A0ABV0CZF5</accession>
<keyword evidence="3" id="KW-1185">Reference proteome</keyword>
<evidence type="ECO:0000313" key="2">
    <source>
        <dbReference type="EMBL" id="MEN7538249.1"/>
    </source>
</evidence>
<name>A0ABV0CZF5_9SPHN</name>
<dbReference type="GO" id="GO:0003871">
    <property type="term" value="F:5-methyltetrahydropteroyltriglutamate-homocysteine S-methyltransferase activity"/>
    <property type="evidence" value="ECO:0007669"/>
    <property type="project" value="UniProtKB-EC"/>
</dbReference>
<comment type="caution">
    <text evidence="2">The sequence shown here is derived from an EMBL/GenBank/DDBJ whole genome shotgun (WGS) entry which is preliminary data.</text>
</comment>
<dbReference type="PANTHER" id="PTHR43844:SF1">
    <property type="entry name" value="METHIONINE SYNTHASE"/>
    <property type="match status" value="1"/>
</dbReference>
<dbReference type="EMBL" id="JBDLBR010000005">
    <property type="protein sequence ID" value="MEN7538249.1"/>
    <property type="molecule type" value="Genomic_DNA"/>
</dbReference>
<dbReference type="GO" id="GO:0032259">
    <property type="term" value="P:methylation"/>
    <property type="evidence" value="ECO:0007669"/>
    <property type="project" value="UniProtKB-KW"/>
</dbReference>
<keyword evidence="2" id="KW-0489">Methyltransferase</keyword>
<feature type="domain" description="Cobalamin-independent methionine synthase MetE C-terminal/archaeal" evidence="1">
    <location>
        <begin position="21"/>
        <end position="369"/>
    </location>
</feature>
<proteinExistence type="predicted"/>
<keyword evidence="2" id="KW-0808">Transferase</keyword>
<evidence type="ECO:0000259" key="1">
    <source>
        <dbReference type="Pfam" id="PF01717"/>
    </source>
</evidence>
<dbReference type="EC" id="2.1.1.14" evidence="2"/>
<dbReference type="Pfam" id="PF01717">
    <property type="entry name" value="Meth_synt_2"/>
    <property type="match status" value="1"/>
</dbReference>
<dbReference type="SUPFAM" id="SSF51726">
    <property type="entry name" value="UROD/MetE-like"/>
    <property type="match status" value="1"/>
</dbReference>
<dbReference type="Gene3D" id="3.20.20.210">
    <property type="match status" value="1"/>
</dbReference>
<dbReference type="NCBIfam" id="NF005085">
    <property type="entry name" value="PRK06520.1"/>
    <property type="match status" value="1"/>
</dbReference>
<dbReference type="PANTHER" id="PTHR43844">
    <property type="entry name" value="METHIONINE SYNTHASE"/>
    <property type="match status" value="1"/>
</dbReference>
<gene>
    <name evidence="2" type="ORF">ABDJ38_13790</name>
</gene>
<dbReference type="CDD" id="cd03311">
    <property type="entry name" value="CIMS_C_terminal_like"/>
    <property type="match status" value="1"/>
</dbReference>
<dbReference type="RefSeq" id="WP_346785712.1">
    <property type="nucleotide sequence ID" value="NZ_JBDLBR010000005.1"/>
</dbReference>
<protein>
    <submittedName>
        <fullName evidence="2">5-methyltetrahydropteroyltriglutamate--homocysteine S-methyltransferase</fullName>
        <ecNumber evidence="2">2.1.1.14</ecNumber>
    </submittedName>
</protein>